<dbReference type="Proteomes" id="UP001597297">
    <property type="component" value="Unassembled WGS sequence"/>
</dbReference>
<gene>
    <name evidence="3" type="ORF">ACFSQZ_05150</name>
</gene>
<feature type="chain" id="PRO_5047344812" description="Zinc-regulated TonB-dependent outer membrane receptor" evidence="2">
    <location>
        <begin position="18"/>
        <end position="397"/>
    </location>
</feature>
<comment type="caution">
    <text evidence="3">The sequence shown here is derived from an EMBL/GenBank/DDBJ whole genome shotgun (WGS) entry which is preliminary data.</text>
</comment>
<dbReference type="InterPro" id="IPR023614">
    <property type="entry name" value="Porin_dom_sf"/>
</dbReference>
<name>A0ABW5E0F9_9BACT</name>
<accession>A0ABW5E0F9</accession>
<evidence type="ECO:0000313" key="4">
    <source>
        <dbReference type="Proteomes" id="UP001597297"/>
    </source>
</evidence>
<proteinExistence type="predicted"/>
<keyword evidence="4" id="KW-1185">Reference proteome</keyword>
<dbReference type="EMBL" id="JBHUJC010000013">
    <property type="protein sequence ID" value="MFD2275846.1"/>
    <property type="molecule type" value="Genomic_DNA"/>
</dbReference>
<evidence type="ECO:0000256" key="1">
    <source>
        <dbReference type="SAM" id="MobiDB-lite"/>
    </source>
</evidence>
<dbReference type="SUPFAM" id="SSF56935">
    <property type="entry name" value="Porins"/>
    <property type="match status" value="1"/>
</dbReference>
<sequence>MKKTLAFFPLLTSAALAAPDFELNLNAHVNATVGQASIDEALLATHAHDPNDEFTLQGIELSASATLGEYLAGFVAYNGFLDDEDKLDGELEEAFLKFQNIPGGFEVRAGRLLNRVTTQNDQHLHSWHFVDANLITTRFLGDEGLISESGELSYKLPFQHDSLISVAFGNVPPHDHAHHDHGHDEEHHDDHDDHDDHHDDHDDHSDDHDEHLEGEEALLADNVLTFRWKGIYYHTDFQSYTYGASFLTGDNGFQERTNIYGADLTYLWRENGLEAGGKHLRATGELIYRDFDYRSEDGDVQGSADEWGVHTGLGWGFIEDWELGARYGYLQGVGEAIEGLPERHRASLALTRAVTINEYVAGHARLQYNHDWLEEYGHENSIWLQFQFDFGQGGEVR</sequence>
<protein>
    <recommendedName>
        <fullName evidence="5">Zinc-regulated TonB-dependent outer membrane receptor</fullName>
    </recommendedName>
</protein>
<feature type="signal peptide" evidence="2">
    <location>
        <begin position="1"/>
        <end position="17"/>
    </location>
</feature>
<dbReference type="RefSeq" id="WP_377095156.1">
    <property type="nucleotide sequence ID" value="NZ_JBHSJM010000001.1"/>
</dbReference>
<evidence type="ECO:0008006" key="5">
    <source>
        <dbReference type="Google" id="ProtNLM"/>
    </source>
</evidence>
<keyword evidence="2" id="KW-0732">Signal</keyword>
<evidence type="ECO:0000313" key="3">
    <source>
        <dbReference type="EMBL" id="MFD2275846.1"/>
    </source>
</evidence>
<evidence type="ECO:0000256" key="2">
    <source>
        <dbReference type="SAM" id="SignalP"/>
    </source>
</evidence>
<organism evidence="3 4">
    <name type="scientific">Rubritalea spongiae</name>
    <dbReference type="NCBI Taxonomy" id="430797"/>
    <lineage>
        <taxon>Bacteria</taxon>
        <taxon>Pseudomonadati</taxon>
        <taxon>Verrucomicrobiota</taxon>
        <taxon>Verrucomicrobiia</taxon>
        <taxon>Verrucomicrobiales</taxon>
        <taxon>Rubritaleaceae</taxon>
        <taxon>Rubritalea</taxon>
    </lineage>
</organism>
<feature type="region of interest" description="Disordered" evidence="1">
    <location>
        <begin position="174"/>
        <end position="211"/>
    </location>
</feature>
<reference evidence="4" key="1">
    <citation type="journal article" date="2019" name="Int. J. Syst. Evol. Microbiol.">
        <title>The Global Catalogue of Microorganisms (GCM) 10K type strain sequencing project: providing services to taxonomists for standard genome sequencing and annotation.</title>
        <authorList>
            <consortium name="The Broad Institute Genomics Platform"/>
            <consortium name="The Broad Institute Genome Sequencing Center for Infectious Disease"/>
            <person name="Wu L."/>
            <person name="Ma J."/>
        </authorList>
    </citation>
    <scope>NUCLEOTIDE SEQUENCE [LARGE SCALE GENOMIC DNA]</scope>
    <source>
        <strain evidence="4">JCM 16545</strain>
    </source>
</reference>
<dbReference type="Gene3D" id="2.40.160.10">
    <property type="entry name" value="Porin"/>
    <property type="match status" value="1"/>
</dbReference>